<dbReference type="EMBL" id="CP000852">
    <property type="protein sequence ID" value="ABW01284.1"/>
    <property type="molecule type" value="Genomic_DNA"/>
</dbReference>
<dbReference type="KEGG" id="cma:Cmaq_0439"/>
<dbReference type="InterPro" id="IPR029035">
    <property type="entry name" value="DHS-like_NAD/FAD-binding_dom"/>
</dbReference>
<dbReference type="PIRSF" id="PIRSF000089">
    <property type="entry name" value="Electra_flavoP_a"/>
    <property type="match status" value="1"/>
</dbReference>
<evidence type="ECO:0000256" key="2">
    <source>
        <dbReference type="ARBA" id="ARBA00022448"/>
    </source>
</evidence>
<feature type="domain" description="Electron transfer flavoprotein alpha/beta-subunit N-terminal" evidence="5">
    <location>
        <begin position="6"/>
        <end position="155"/>
    </location>
</feature>
<dbReference type="GeneID" id="69064530"/>
<dbReference type="PANTHER" id="PTHR43153:SF11">
    <property type="entry name" value="ELECTRON TRANSFER FLAVOPROTEIN, SUBUNIT ALPHA (ETFA)"/>
    <property type="match status" value="1"/>
</dbReference>
<evidence type="ECO:0000259" key="4">
    <source>
        <dbReference type="Pfam" id="PF00766"/>
    </source>
</evidence>
<reference evidence="6 7" key="1">
    <citation type="submission" date="2007-10" db="EMBL/GenBank/DDBJ databases">
        <title>Complete sequence of Caldivirga maquilingensis IC-167.</title>
        <authorList>
            <consortium name="US DOE Joint Genome Institute"/>
            <person name="Copeland A."/>
            <person name="Lucas S."/>
            <person name="Lapidus A."/>
            <person name="Barry K."/>
            <person name="Glavina del Rio T."/>
            <person name="Dalin E."/>
            <person name="Tice H."/>
            <person name="Pitluck S."/>
            <person name="Saunders E."/>
            <person name="Brettin T."/>
            <person name="Bruce D."/>
            <person name="Detter J.C."/>
            <person name="Han C."/>
            <person name="Schmutz J."/>
            <person name="Larimer F."/>
            <person name="Land M."/>
            <person name="Hauser L."/>
            <person name="Kyrpides N."/>
            <person name="Ivanova N."/>
            <person name="Biddle J.F."/>
            <person name="Zhang Z."/>
            <person name="Fitz-Gibbon S.T."/>
            <person name="Lowe T.M."/>
            <person name="Saltikov C."/>
            <person name="House C.H."/>
            <person name="Richardson P."/>
        </authorList>
    </citation>
    <scope>NUCLEOTIDE SEQUENCE [LARGE SCALE GENOMIC DNA]</scope>
    <source>
        <strain evidence="7">ATCC 700844 / DSM 13496 / JCM 10307 / IC-167</strain>
    </source>
</reference>
<keyword evidence="3" id="KW-0285">Flavoprotein</keyword>
<dbReference type="GO" id="GO:0009055">
    <property type="term" value="F:electron transfer activity"/>
    <property type="evidence" value="ECO:0007669"/>
    <property type="project" value="InterPro"/>
</dbReference>
<dbReference type="Pfam" id="PF00766">
    <property type="entry name" value="ETF_alpha"/>
    <property type="match status" value="1"/>
</dbReference>
<dbReference type="PANTHER" id="PTHR43153">
    <property type="entry name" value="ELECTRON TRANSFER FLAVOPROTEIN ALPHA"/>
    <property type="match status" value="1"/>
</dbReference>
<evidence type="ECO:0000313" key="7">
    <source>
        <dbReference type="Proteomes" id="UP000001137"/>
    </source>
</evidence>
<comment type="similarity">
    <text evidence="1">Belongs to the ETF alpha-subunit/FixB family.</text>
</comment>
<organism evidence="6 7">
    <name type="scientific">Caldivirga maquilingensis (strain ATCC 700844 / DSM 13496 / JCM 10307 / IC-167)</name>
    <dbReference type="NCBI Taxonomy" id="397948"/>
    <lineage>
        <taxon>Archaea</taxon>
        <taxon>Thermoproteota</taxon>
        <taxon>Thermoprotei</taxon>
        <taxon>Thermoproteales</taxon>
        <taxon>Thermoproteaceae</taxon>
        <taxon>Caldivirga</taxon>
    </lineage>
</organism>
<feature type="domain" description="Electron transfer flavoprotein alpha subunit C-terminal" evidence="4">
    <location>
        <begin position="178"/>
        <end position="257"/>
    </location>
</feature>
<dbReference type="STRING" id="397948.Cmaq_0439"/>
<dbReference type="InterPro" id="IPR014731">
    <property type="entry name" value="ETF_asu_C"/>
</dbReference>
<name>A8MBU1_CALMQ</name>
<dbReference type="Proteomes" id="UP000001137">
    <property type="component" value="Chromosome"/>
</dbReference>
<dbReference type="FunFam" id="3.40.50.1220:FF:000004">
    <property type="entry name" value="Electron transfer flavoprotein"/>
    <property type="match status" value="1"/>
</dbReference>
<dbReference type="eggNOG" id="arCOG00447">
    <property type="taxonomic scope" value="Archaea"/>
</dbReference>
<dbReference type="AlphaFoldDB" id="A8MBU1"/>
<gene>
    <name evidence="6" type="ordered locus">Cmaq_0439</name>
</gene>
<sequence length="302" mass="33212">MILVILDQETLSILGLAQEMMEATGLTMNAILLGSGEGINLSNYGVSKVYIINNSRLIDPAPLARFISSNFKEAKYIVMPDNKAYRSLSGYLSGLMNTPVVINPTDVKPPSFRVNALGNRAIEELETQPPVIIVAQATRFKPKQYAQGNVVTVTNVSIEPGSLTLINVEGKSTSNVRIEEADVIVTVGRGFRSKDDLRLAIELAEALGAQLGCSRPLAADLKWLSEDHWVGLSGHKVKPRLYIAVGVSGQPQHLAGMMESGIVVVINNDRNAPFFKYCDYGVVEDLYRFLPVLTRKIRERRR</sequence>
<accession>A8MBU1</accession>
<dbReference type="GO" id="GO:0050660">
    <property type="term" value="F:flavin adenine dinucleotide binding"/>
    <property type="evidence" value="ECO:0007669"/>
    <property type="project" value="InterPro"/>
</dbReference>
<dbReference type="RefSeq" id="WP_012185504.1">
    <property type="nucleotide sequence ID" value="NC_009954.1"/>
</dbReference>
<protein>
    <submittedName>
        <fullName evidence="6">Electron transfer flavoprotein alpha subunit</fullName>
    </submittedName>
</protein>
<evidence type="ECO:0000313" key="6">
    <source>
        <dbReference type="EMBL" id="ABW01284.1"/>
    </source>
</evidence>
<evidence type="ECO:0000256" key="1">
    <source>
        <dbReference type="ARBA" id="ARBA00005817"/>
    </source>
</evidence>
<keyword evidence="2" id="KW-0813">Transport</keyword>
<dbReference type="InterPro" id="IPR014729">
    <property type="entry name" value="Rossmann-like_a/b/a_fold"/>
</dbReference>
<dbReference type="Gene3D" id="3.40.50.620">
    <property type="entry name" value="HUPs"/>
    <property type="match status" value="1"/>
</dbReference>
<dbReference type="GO" id="GO:0033539">
    <property type="term" value="P:fatty acid beta-oxidation using acyl-CoA dehydrogenase"/>
    <property type="evidence" value="ECO:0007669"/>
    <property type="project" value="TreeGrafter"/>
</dbReference>
<dbReference type="InterPro" id="IPR014730">
    <property type="entry name" value="ETF_a/b_N"/>
</dbReference>
<keyword evidence="7" id="KW-1185">Reference proteome</keyword>
<dbReference type="Pfam" id="PF01012">
    <property type="entry name" value="ETF"/>
    <property type="match status" value="1"/>
</dbReference>
<evidence type="ECO:0000256" key="3">
    <source>
        <dbReference type="ARBA" id="ARBA00022630"/>
    </source>
</evidence>
<dbReference type="SUPFAM" id="SSF52467">
    <property type="entry name" value="DHS-like NAD/FAD-binding domain"/>
    <property type="match status" value="1"/>
</dbReference>
<dbReference type="InterPro" id="IPR001308">
    <property type="entry name" value="ETF_a/FixB"/>
</dbReference>
<evidence type="ECO:0000259" key="5">
    <source>
        <dbReference type="Pfam" id="PF01012"/>
    </source>
</evidence>
<proteinExistence type="inferred from homology"/>
<dbReference type="Gene3D" id="3.40.50.1220">
    <property type="entry name" value="TPP-binding domain"/>
    <property type="match status" value="1"/>
</dbReference>
<dbReference type="HOGENOM" id="CLU_034178_0_1_2"/>
<dbReference type="SUPFAM" id="SSF52402">
    <property type="entry name" value="Adenine nucleotide alpha hydrolases-like"/>
    <property type="match status" value="1"/>
</dbReference>